<dbReference type="EMBL" id="CP018632">
    <property type="protein sequence ID" value="ASJ72822.1"/>
    <property type="molecule type" value="Genomic_DNA"/>
</dbReference>
<accession>A0A2Z2NMY8</accession>
<keyword evidence="2" id="KW-1185">Reference proteome</keyword>
<name>A0A2Z2NMY8_9GAMM</name>
<reference evidence="1 2" key="1">
    <citation type="submission" date="2016-12" db="EMBL/GenBank/DDBJ databases">
        <authorList>
            <person name="Song W.-J."/>
            <person name="Kurnit D.M."/>
        </authorList>
    </citation>
    <scope>NUCLEOTIDE SEQUENCE [LARGE SCALE GENOMIC DNA]</scope>
    <source>
        <strain evidence="1 2">IMCC3135</strain>
    </source>
</reference>
<gene>
    <name evidence="1" type="ORF">IMCC3135_13685</name>
</gene>
<proteinExistence type="predicted"/>
<sequence>MTLGQLSNHLLQLVDHAYFTGKITLGDNEPLAQLLDVIDVAWGR</sequence>
<organism evidence="1 2">
    <name type="scientific">Granulosicoccus antarcticus IMCC3135</name>
    <dbReference type="NCBI Taxonomy" id="1192854"/>
    <lineage>
        <taxon>Bacteria</taxon>
        <taxon>Pseudomonadati</taxon>
        <taxon>Pseudomonadota</taxon>
        <taxon>Gammaproteobacteria</taxon>
        <taxon>Chromatiales</taxon>
        <taxon>Granulosicoccaceae</taxon>
        <taxon>Granulosicoccus</taxon>
    </lineage>
</organism>
<protein>
    <submittedName>
        <fullName evidence="1">Uncharacterized protein</fullName>
    </submittedName>
</protein>
<dbReference type="KEGG" id="gai:IMCC3135_13685"/>
<evidence type="ECO:0000313" key="1">
    <source>
        <dbReference type="EMBL" id="ASJ72822.1"/>
    </source>
</evidence>
<dbReference type="Proteomes" id="UP000250079">
    <property type="component" value="Chromosome"/>
</dbReference>
<dbReference type="AlphaFoldDB" id="A0A2Z2NMY8"/>
<evidence type="ECO:0000313" key="2">
    <source>
        <dbReference type="Proteomes" id="UP000250079"/>
    </source>
</evidence>